<proteinExistence type="predicted"/>
<name>A0ABT5H4P3_9BACE</name>
<dbReference type="EMBL" id="JAQPYS010000028">
    <property type="protein sequence ID" value="MDC7135479.1"/>
    <property type="molecule type" value="Genomic_DNA"/>
</dbReference>
<evidence type="ECO:0000256" key="3">
    <source>
        <dbReference type="ARBA" id="ARBA00023002"/>
    </source>
</evidence>
<dbReference type="Gene3D" id="3.50.50.60">
    <property type="entry name" value="FAD/NAD(P)-binding domain"/>
    <property type="match status" value="1"/>
</dbReference>
<evidence type="ECO:0000313" key="7">
    <source>
        <dbReference type="EMBL" id="MDC7135479.1"/>
    </source>
</evidence>
<reference evidence="7 8" key="1">
    <citation type="submission" date="2023-01" db="EMBL/GenBank/DDBJ databases">
        <title>Exploring GABA producing Bacteroides strains toward improving mental health.</title>
        <authorList>
            <person name="Yousuf B."/>
            <person name="Bouhlel N.E."/>
            <person name="Mottawea W."/>
            <person name="Hammami R."/>
        </authorList>
    </citation>
    <scope>NUCLEOTIDE SEQUENCE [LARGE SCALE GENOMIC DNA]</scope>
    <source>
        <strain evidence="7 8">UO.H1054</strain>
    </source>
</reference>
<evidence type="ECO:0000313" key="8">
    <source>
        <dbReference type="Proteomes" id="UP001215398"/>
    </source>
</evidence>
<dbReference type="Pfam" id="PF12831">
    <property type="entry name" value="FAD_oxidored"/>
    <property type="match status" value="1"/>
</dbReference>
<keyword evidence="1" id="KW-0004">4Fe-4S</keyword>
<dbReference type="InterPro" id="IPR036188">
    <property type="entry name" value="FAD/NAD-bd_sf"/>
</dbReference>
<keyword evidence="6" id="KW-0732">Signal</keyword>
<evidence type="ECO:0000256" key="2">
    <source>
        <dbReference type="ARBA" id="ARBA00022723"/>
    </source>
</evidence>
<dbReference type="Proteomes" id="UP001215398">
    <property type="component" value="Unassembled WGS sequence"/>
</dbReference>
<organism evidence="7 8">
    <name type="scientific">Bacteroides zhangwenhongii</name>
    <dbReference type="NCBI Taxonomy" id="2650157"/>
    <lineage>
        <taxon>Bacteria</taxon>
        <taxon>Pseudomonadati</taxon>
        <taxon>Bacteroidota</taxon>
        <taxon>Bacteroidia</taxon>
        <taxon>Bacteroidales</taxon>
        <taxon>Bacteroidaceae</taxon>
        <taxon>Bacteroides</taxon>
    </lineage>
</organism>
<keyword evidence="4" id="KW-0408">Iron</keyword>
<accession>A0ABT5H4P3</accession>
<feature type="chain" id="PRO_5046744003" evidence="6">
    <location>
        <begin position="29"/>
        <end position="449"/>
    </location>
</feature>
<protein>
    <submittedName>
        <fullName evidence="7">FAD-dependent oxidoreductase</fullName>
    </submittedName>
</protein>
<keyword evidence="2" id="KW-0479">Metal-binding</keyword>
<keyword evidence="5" id="KW-0411">Iron-sulfur</keyword>
<sequence>MKKYKFQRIKLSALIALCTCLMSFTSNKQSIPYTQTDILVIGGGTSGTIAAIQAARIGCSTILIEAGSQLGGTMTTGGVPFPGLFHAWGKQIISGIGWELVKETVEMNNGKMPNFSKPYGKAHWRHQIKINGYLYALLAEEKCLQAGVDIHYYEIPTQVKKIADGWLVTIVGKGTEYIIKTRQIIDCTGDAAVVALAGYDRLKEEVPQPGTLMFEMEGCDYKTLDEKVVKQRYDEAIAKGTLLKIDSYNGVKAMTQARPGLSVQHVLNANSSTSALHTKSNIEGRKSLMRILRFIKSLPGCENARLKGMQPETAVRESYRIDGLYQITHEDYIGGRIFEDALSYSYYPIDLHVEEGVTPKHLVDSAVATVPLRALIPKKSTNMIVAGRCVSSDQLANSALRVQASCMGMGQVAGAVAGVACKTNTSPAQVPLNEVRKILKEHGAIVPQK</sequence>
<comment type="caution">
    <text evidence="7">The sequence shown here is derived from an EMBL/GenBank/DDBJ whole genome shotgun (WGS) entry which is preliminary data.</text>
</comment>
<gene>
    <name evidence="7" type="ORF">PQG98_03850</name>
</gene>
<dbReference type="InterPro" id="IPR039650">
    <property type="entry name" value="HdrA-like"/>
</dbReference>
<evidence type="ECO:0000256" key="1">
    <source>
        <dbReference type="ARBA" id="ARBA00022485"/>
    </source>
</evidence>
<keyword evidence="3" id="KW-0560">Oxidoreductase</keyword>
<dbReference type="SUPFAM" id="SSF51905">
    <property type="entry name" value="FAD/NAD(P)-binding domain"/>
    <property type="match status" value="1"/>
</dbReference>
<dbReference type="PANTHER" id="PTHR43498:SF1">
    <property type="entry name" value="COB--COM HETERODISULFIDE REDUCTASE IRON-SULFUR SUBUNIT A"/>
    <property type="match status" value="1"/>
</dbReference>
<dbReference type="RefSeq" id="WP_272719734.1">
    <property type="nucleotide sequence ID" value="NZ_JAQPYS010000028.1"/>
</dbReference>
<keyword evidence="8" id="KW-1185">Reference proteome</keyword>
<evidence type="ECO:0000256" key="4">
    <source>
        <dbReference type="ARBA" id="ARBA00023004"/>
    </source>
</evidence>
<evidence type="ECO:0000256" key="6">
    <source>
        <dbReference type="SAM" id="SignalP"/>
    </source>
</evidence>
<feature type="signal peptide" evidence="6">
    <location>
        <begin position="1"/>
        <end position="28"/>
    </location>
</feature>
<dbReference type="PANTHER" id="PTHR43498">
    <property type="entry name" value="FERREDOXIN:COB-COM HETERODISULFIDE REDUCTASE SUBUNIT A"/>
    <property type="match status" value="1"/>
</dbReference>
<evidence type="ECO:0000256" key="5">
    <source>
        <dbReference type="ARBA" id="ARBA00023014"/>
    </source>
</evidence>